<dbReference type="HOGENOM" id="CLU_946878_0_0_1"/>
<feature type="signal peptide" evidence="1">
    <location>
        <begin position="1"/>
        <end position="19"/>
    </location>
</feature>
<evidence type="ECO:0000313" key="2">
    <source>
        <dbReference type="EMBL" id="CAR23649.1"/>
    </source>
</evidence>
<dbReference type="EMBL" id="CU928169">
    <property type="protein sequence ID" value="CAR23649.1"/>
    <property type="molecule type" value="Genomic_DNA"/>
</dbReference>
<reference evidence="2 3" key="1">
    <citation type="journal article" date="2009" name="Genome Res.">
        <title>Comparative genomics of protoploid Saccharomycetaceae.</title>
        <authorList>
            <consortium name="The Genolevures Consortium"/>
            <person name="Souciet J.-L."/>
            <person name="Dujon B."/>
            <person name="Gaillardin C."/>
            <person name="Johnston M."/>
            <person name="Baret P.V."/>
            <person name="Cliften P."/>
            <person name="Sherman D.J."/>
            <person name="Weissenbach J."/>
            <person name="Westhof E."/>
            <person name="Wincker P."/>
            <person name="Jubin C."/>
            <person name="Poulain J."/>
            <person name="Barbe V."/>
            <person name="Segurens B."/>
            <person name="Artiguenave F."/>
            <person name="Anthouard V."/>
            <person name="Vacherie B."/>
            <person name="Val M.-E."/>
            <person name="Fulton R.S."/>
            <person name="Minx P."/>
            <person name="Wilson R."/>
            <person name="Durrens P."/>
            <person name="Jean G."/>
            <person name="Marck C."/>
            <person name="Martin T."/>
            <person name="Nikolski M."/>
            <person name="Rolland T."/>
            <person name="Seret M.-L."/>
            <person name="Casaregola S."/>
            <person name="Despons L."/>
            <person name="Fairhead C."/>
            <person name="Fischer G."/>
            <person name="Lafontaine I."/>
            <person name="Leh V."/>
            <person name="Lemaire M."/>
            <person name="de Montigny J."/>
            <person name="Neuveglise C."/>
            <person name="Thierry A."/>
            <person name="Blanc-Lenfle I."/>
            <person name="Bleykasten C."/>
            <person name="Diffels J."/>
            <person name="Fritsch E."/>
            <person name="Frangeul L."/>
            <person name="Goeffon A."/>
            <person name="Jauniaux N."/>
            <person name="Kachouri-Lafond R."/>
            <person name="Payen C."/>
            <person name="Potier S."/>
            <person name="Pribylova L."/>
            <person name="Ozanne C."/>
            <person name="Richard G.-F."/>
            <person name="Sacerdot C."/>
            <person name="Straub M.-L."/>
            <person name="Talla E."/>
        </authorList>
    </citation>
    <scope>NUCLEOTIDE SEQUENCE [LARGE SCALE GENOMIC DNA]</scope>
    <source>
        <strain evidence="3">ATCC 56472 / CBS 6340 / NRRL Y-8284</strain>
    </source>
</reference>
<proteinExistence type="predicted"/>
<evidence type="ECO:0000256" key="1">
    <source>
        <dbReference type="SAM" id="SignalP"/>
    </source>
</evidence>
<keyword evidence="1" id="KW-0732">Signal</keyword>
<dbReference type="InParanoid" id="C5DIN8"/>
<sequence>MRTASVVATSLFTFALTIAQDASVEIQGNREDIKWNAFNIFINIGGFIATCLSPAGLTGVAIPLCALTTVASFSTIVCLSLKLFDGLITKDNGLAPQMVVFLRGIGMDVQGQEASELVTGQAESSIWDSWAESTTSVALRQLQPRVMYSAESYQNSIGIERPSYCLSFQLDEQDEQDEPYDMIWLQQKVCFSEYSAAAFGGKKLARVPPKAATKALGRLREAGTGFGFGQAHQLVETIYATFGEYGQEFVEKMLVLVEGFDAADESSEPREFTIEGEVNGTEELLLKVQIATV</sequence>
<dbReference type="AlphaFoldDB" id="C5DIN8"/>
<protein>
    <submittedName>
        <fullName evidence="2">KLTH0E13970p</fullName>
    </submittedName>
</protein>
<dbReference type="OrthoDB" id="4035770at2759"/>
<feature type="chain" id="PRO_5002948755" evidence="1">
    <location>
        <begin position="20"/>
        <end position="293"/>
    </location>
</feature>
<name>C5DIN8_LACTC</name>
<dbReference type="OMA" id="KPICALT"/>
<evidence type="ECO:0000313" key="3">
    <source>
        <dbReference type="Proteomes" id="UP000002036"/>
    </source>
</evidence>
<dbReference type="Proteomes" id="UP000002036">
    <property type="component" value="Chromosome E"/>
</dbReference>
<gene>
    <name evidence="2" type="ordered locus">KLTH0E13970g</name>
</gene>
<organism evidence="2 3">
    <name type="scientific">Lachancea thermotolerans (strain ATCC 56472 / CBS 6340 / NRRL Y-8284)</name>
    <name type="common">Yeast</name>
    <name type="synonym">Kluyveromyces thermotolerans</name>
    <dbReference type="NCBI Taxonomy" id="559295"/>
    <lineage>
        <taxon>Eukaryota</taxon>
        <taxon>Fungi</taxon>
        <taxon>Dikarya</taxon>
        <taxon>Ascomycota</taxon>
        <taxon>Saccharomycotina</taxon>
        <taxon>Saccharomycetes</taxon>
        <taxon>Saccharomycetales</taxon>
        <taxon>Saccharomycetaceae</taxon>
        <taxon>Lachancea</taxon>
    </lineage>
</organism>
<dbReference type="KEGG" id="lth:KLTH0E13970g"/>
<dbReference type="RefSeq" id="XP_002554086.1">
    <property type="nucleotide sequence ID" value="XM_002554040.1"/>
</dbReference>
<accession>C5DIN8</accession>
<keyword evidence="3" id="KW-1185">Reference proteome</keyword>
<dbReference type="GeneID" id="8292255"/>